<dbReference type="GO" id="GO:0016998">
    <property type="term" value="P:cell wall macromolecule catabolic process"/>
    <property type="evidence" value="ECO:0007669"/>
    <property type="project" value="InterPro"/>
</dbReference>
<protein>
    <submittedName>
        <fullName evidence="2">Uncharacterized protein</fullName>
    </submittedName>
</protein>
<dbReference type="AlphaFoldDB" id="A0A3E5ELE0"/>
<comment type="caution">
    <text evidence="2">The sequence shown here is derived from an EMBL/GenBank/DDBJ whole genome shotgun (WGS) entry which is preliminary data.</text>
</comment>
<accession>A0A3E5ELE0</accession>
<proteinExistence type="inferred from homology"/>
<dbReference type="Gene3D" id="3.20.20.80">
    <property type="entry name" value="Glycosidases"/>
    <property type="match status" value="1"/>
</dbReference>
<dbReference type="InterPro" id="IPR002053">
    <property type="entry name" value="Glyco_hydro_25"/>
</dbReference>
<dbReference type="PROSITE" id="PS51904">
    <property type="entry name" value="GLYCOSYL_HYDROL_F25_2"/>
    <property type="match status" value="1"/>
</dbReference>
<organism evidence="2 4">
    <name type="scientific">Blautia obeum</name>
    <dbReference type="NCBI Taxonomy" id="40520"/>
    <lineage>
        <taxon>Bacteria</taxon>
        <taxon>Bacillati</taxon>
        <taxon>Bacillota</taxon>
        <taxon>Clostridia</taxon>
        <taxon>Lachnospirales</taxon>
        <taxon>Lachnospiraceae</taxon>
        <taxon>Blautia</taxon>
    </lineage>
</organism>
<gene>
    <name evidence="3" type="ORF">DW222_10510</name>
    <name evidence="2" type="ORF">DXB38_03275</name>
</gene>
<dbReference type="GO" id="GO:0009253">
    <property type="term" value="P:peptidoglycan catabolic process"/>
    <property type="evidence" value="ECO:0007669"/>
    <property type="project" value="InterPro"/>
</dbReference>
<dbReference type="SUPFAM" id="SSF51445">
    <property type="entry name" value="(Trans)glycosidases"/>
    <property type="match status" value="1"/>
</dbReference>
<evidence type="ECO:0000256" key="1">
    <source>
        <dbReference type="ARBA" id="ARBA00010646"/>
    </source>
</evidence>
<reference evidence="4 5" key="1">
    <citation type="submission" date="2018-08" db="EMBL/GenBank/DDBJ databases">
        <title>A genome reference for cultivated species of the human gut microbiota.</title>
        <authorList>
            <person name="Zou Y."/>
            <person name="Xue W."/>
            <person name="Luo G."/>
        </authorList>
    </citation>
    <scope>NUCLEOTIDE SEQUENCE [LARGE SCALE GENOMIC DNA]</scope>
    <source>
        <strain evidence="3 5">AM18-2AC</strain>
        <strain evidence="2 4">OM03-6</strain>
    </source>
</reference>
<sequence>MLTQDMRHFSSPAYYKAGGCDLEYRGIDVSSWQGVIDWKKVADHGTEFAIIRITEAGNAIDRYFERNYAGCMEYRIPTGVYKFSYALSIDEVRREAEKVIEVEGSL</sequence>
<evidence type="ECO:0000313" key="2">
    <source>
        <dbReference type="EMBL" id="RGN89424.1"/>
    </source>
</evidence>
<dbReference type="GO" id="GO:0003796">
    <property type="term" value="F:lysozyme activity"/>
    <property type="evidence" value="ECO:0007669"/>
    <property type="project" value="InterPro"/>
</dbReference>
<dbReference type="Proteomes" id="UP000261105">
    <property type="component" value="Unassembled WGS sequence"/>
</dbReference>
<dbReference type="PANTHER" id="PTHR34135">
    <property type="entry name" value="LYSOZYME"/>
    <property type="match status" value="1"/>
</dbReference>
<dbReference type="Proteomes" id="UP000284024">
    <property type="component" value="Unassembled WGS sequence"/>
</dbReference>
<dbReference type="InterPro" id="IPR017853">
    <property type="entry name" value="GH"/>
</dbReference>
<name>A0A3E5ELE0_9FIRM</name>
<dbReference type="EMBL" id="QSUZ01000003">
    <property type="protein sequence ID" value="RGN89424.1"/>
    <property type="molecule type" value="Genomic_DNA"/>
</dbReference>
<dbReference type="Pfam" id="PF01183">
    <property type="entry name" value="Glyco_hydro_25"/>
    <property type="match status" value="1"/>
</dbReference>
<comment type="similarity">
    <text evidence="1">Belongs to the glycosyl hydrolase 25 family.</text>
</comment>
<dbReference type="GO" id="GO:0016052">
    <property type="term" value="P:carbohydrate catabolic process"/>
    <property type="evidence" value="ECO:0007669"/>
    <property type="project" value="TreeGrafter"/>
</dbReference>
<evidence type="ECO:0000313" key="3">
    <source>
        <dbReference type="EMBL" id="RHH17830.1"/>
    </source>
</evidence>
<evidence type="ECO:0000313" key="5">
    <source>
        <dbReference type="Proteomes" id="UP000284024"/>
    </source>
</evidence>
<dbReference type="PANTHER" id="PTHR34135:SF2">
    <property type="entry name" value="LYSOZYME"/>
    <property type="match status" value="1"/>
</dbReference>
<evidence type="ECO:0000313" key="4">
    <source>
        <dbReference type="Proteomes" id="UP000261105"/>
    </source>
</evidence>
<dbReference type="EMBL" id="QRJH01000005">
    <property type="protein sequence ID" value="RHH17830.1"/>
    <property type="molecule type" value="Genomic_DNA"/>
</dbReference>